<dbReference type="AlphaFoldDB" id="A0A7I5EE11"/>
<proteinExistence type="predicted"/>
<protein>
    <submittedName>
        <fullName evidence="2">Integrase</fullName>
    </submittedName>
</protein>
<accession>A0A7I5EE11</accession>
<name>A0A7I5EE11_HAECO</name>
<evidence type="ECO:0000313" key="2">
    <source>
        <dbReference type="WBParaSite" id="HCON_00175220-00001"/>
    </source>
</evidence>
<reference evidence="2" key="1">
    <citation type="submission" date="2020-12" db="UniProtKB">
        <authorList>
            <consortium name="WormBaseParasite"/>
        </authorList>
    </citation>
    <scope>IDENTIFICATION</scope>
    <source>
        <strain evidence="2">MHco3</strain>
    </source>
</reference>
<dbReference type="OrthoDB" id="6757013at2759"/>
<evidence type="ECO:0000313" key="1">
    <source>
        <dbReference type="Proteomes" id="UP000025227"/>
    </source>
</evidence>
<keyword evidence="1" id="KW-1185">Reference proteome</keyword>
<dbReference type="Proteomes" id="UP000025227">
    <property type="component" value="Unplaced"/>
</dbReference>
<dbReference type="WBParaSite" id="HCON_00175220-00001">
    <property type="protein sequence ID" value="HCON_00175220-00001"/>
    <property type="gene ID" value="HCON_00175220"/>
</dbReference>
<organism evidence="1 2">
    <name type="scientific">Haemonchus contortus</name>
    <name type="common">Barber pole worm</name>
    <dbReference type="NCBI Taxonomy" id="6289"/>
    <lineage>
        <taxon>Eukaryota</taxon>
        <taxon>Metazoa</taxon>
        <taxon>Ecdysozoa</taxon>
        <taxon>Nematoda</taxon>
        <taxon>Chromadorea</taxon>
        <taxon>Rhabditida</taxon>
        <taxon>Rhabditina</taxon>
        <taxon>Rhabditomorpha</taxon>
        <taxon>Strongyloidea</taxon>
        <taxon>Trichostrongylidae</taxon>
        <taxon>Haemonchus</taxon>
    </lineage>
</organism>
<sequence>MQQSSMYISTVHNRIKFGVPSSVIDRRVAVGYVKIRWTGHVMRYSDDRCTRAITDWIPRDIKRTSGPPPTRWSDFFTRALKEQIVGSRVPEAKTIHFTNVDRQRDKWRRYWRPLEEVDNQRDNR</sequence>